<feature type="signal peptide" evidence="4">
    <location>
        <begin position="1"/>
        <end position="25"/>
    </location>
</feature>
<comment type="similarity">
    <text evidence="2">Belongs to the diuretic hormone class 2 family.</text>
</comment>
<keyword evidence="6" id="KW-1185">Reference proteome</keyword>
<evidence type="ECO:0000256" key="1">
    <source>
        <dbReference type="ARBA" id="ARBA00004613"/>
    </source>
</evidence>
<organism evidence="5 6">
    <name type="scientific">Eumeta variegata</name>
    <name type="common">Bagworm moth</name>
    <name type="synonym">Eumeta japonica</name>
    <dbReference type="NCBI Taxonomy" id="151549"/>
    <lineage>
        <taxon>Eukaryota</taxon>
        <taxon>Metazoa</taxon>
        <taxon>Ecdysozoa</taxon>
        <taxon>Arthropoda</taxon>
        <taxon>Hexapoda</taxon>
        <taxon>Insecta</taxon>
        <taxon>Pterygota</taxon>
        <taxon>Neoptera</taxon>
        <taxon>Endopterygota</taxon>
        <taxon>Lepidoptera</taxon>
        <taxon>Glossata</taxon>
        <taxon>Ditrysia</taxon>
        <taxon>Tineoidea</taxon>
        <taxon>Psychidae</taxon>
        <taxon>Oiketicinae</taxon>
        <taxon>Eumeta</taxon>
    </lineage>
</organism>
<dbReference type="PANTHER" id="PTHR41146:SF1">
    <property type="entry name" value="DIURETIC HORMONE CLASS 2"/>
    <property type="match status" value="1"/>
</dbReference>
<dbReference type="InterPro" id="IPR034439">
    <property type="entry name" value="DH2-like"/>
</dbReference>
<keyword evidence="3" id="KW-0964">Secreted</keyword>
<comment type="caution">
    <text evidence="5">The sequence shown here is derived from an EMBL/GenBank/DDBJ whole genome shotgun (WGS) entry which is preliminary data.</text>
</comment>
<feature type="chain" id="PRO_5020037729" evidence="4">
    <location>
        <begin position="26"/>
        <end position="260"/>
    </location>
</feature>
<reference evidence="5 6" key="1">
    <citation type="journal article" date="2019" name="Commun. Biol.">
        <title>The bagworm genome reveals a unique fibroin gene that provides high tensile strength.</title>
        <authorList>
            <person name="Kono N."/>
            <person name="Nakamura H."/>
            <person name="Ohtoshi R."/>
            <person name="Tomita M."/>
            <person name="Numata K."/>
            <person name="Arakawa K."/>
        </authorList>
    </citation>
    <scope>NUCLEOTIDE SEQUENCE [LARGE SCALE GENOMIC DNA]</scope>
</reference>
<dbReference type="GO" id="GO:0007589">
    <property type="term" value="P:body fluid secretion"/>
    <property type="evidence" value="ECO:0007669"/>
    <property type="project" value="InterPro"/>
</dbReference>
<accession>A0A4C1TYU6</accession>
<dbReference type="GO" id="GO:0001664">
    <property type="term" value="F:G protein-coupled receptor binding"/>
    <property type="evidence" value="ECO:0007669"/>
    <property type="project" value="TreeGrafter"/>
</dbReference>
<gene>
    <name evidence="5" type="ORF">EVAR_11552_1</name>
</gene>
<protein>
    <submittedName>
        <fullName evidence="5">Diuretic hormone class 2</fullName>
    </submittedName>
</protein>
<dbReference type="Proteomes" id="UP000299102">
    <property type="component" value="Unassembled WGS sequence"/>
</dbReference>
<comment type="subcellular location">
    <subcellularLocation>
        <location evidence="1">Secreted</location>
    </subcellularLocation>
</comment>
<evidence type="ECO:0000256" key="3">
    <source>
        <dbReference type="ARBA" id="ARBA00022525"/>
    </source>
</evidence>
<evidence type="ECO:0000256" key="2">
    <source>
        <dbReference type="ARBA" id="ARBA00007773"/>
    </source>
</evidence>
<evidence type="ECO:0000256" key="4">
    <source>
        <dbReference type="SAM" id="SignalP"/>
    </source>
</evidence>
<dbReference type="OrthoDB" id="6495587at2759"/>
<evidence type="ECO:0000313" key="6">
    <source>
        <dbReference type="Proteomes" id="UP000299102"/>
    </source>
</evidence>
<dbReference type="GO" id="GO:0008613">
    <property type="term" value="F:diuretic hormone activity"/>
    <property type="evidence" value="ECO:0007669"/>
    <property type="project" value="InterPro"/>
</dbReference>
<dbReference type="EMBL" id="BGZK01000105">
    <property type="protein sequence ID" value="GBP19229.1"/>
    <property type="molecule type" value="Genomic_DNA"/>
</dbReference>
<evidence type="ECO:0000313" key="5">
    <source>
        <dbReference type="EMBL" id="GBP19229.1"/>
    </source>
</evidence>
<name>A0A4C1TYU6_EUMVA</name>
<dbReference type="PANTHER" id="PTHR41146">
    <property type="entry name" value="DIURETIC HORMONE CLASS 2"/>
    <property type="match status" value="1"/>
</dbReference>
<dbReference type="GO" id="GO:0005615">
    <property type="term" value="C:extracellular space"/>
    <property type="evidence" value="ECO:0007669"/>
    <property type="project" value="TreeGrafter"/>
</dbReference>
<dbReference type="AlphaFoldDB" id="A0A4C1TYU6"/>
<keyword evidence="4" id="KW-0732">Signal</keyword>
<proteinExistence type="inferred from homology"/>
<sequence length="260" mass="28588">MQMALHSWLLVCCALAALLAAPAAAYPSPSYYYRDMGGQYGREDLADMLTRLTNLIQMERKMDNEKRALDLGLSRGYSGALQANYLMGLAAANSATSPGRRRRDVAHFKDRSWPAFETAIEIEVARFIPANNKSDVRSLYTSNEEERLKNKVAETHRANNDVCSLNAVKILDINIIHGSIDDAFGGSGRRCEMSEASSGFCSTGKQACKPPGIWVVAVVHGHSQYQGNHLYVAGLLDRNRISNRREKVLEGDYGDEGGVG</sequence>
<dbReference type="STRING" id="151549.A0A4C1TYU6"/>